<dbReference type="EMBL" id="RCHS01003049">
    <property type="protein sequence ID" value="RMX44152.1"/>
    <property type="molecule type" value="Genomic_DNA"/>
</dbReference>
<feature type="domain" description="RRM" evidence="2">
    <location>
        <begin position="22"/>
        <end position="106"/>
    </location>
</feature>
<comment type="caution">
    <text evidence="3">The sequence shown here is derived from an EMBL/GenBank/DDBJ whole genome shotgun (WGS) entry which is preliminary data.</text>
</comment>
<proteinExistence type="predicted"/>
<organism evidence="3 4">
    <name type="scientific">Pocillopora damicornis</name>
    <name type="common">Cauliflower coral</name>
    <name type="synonym">Millepora damicornis</name>
    <dbReference type="NCBI Taxonomy" id="46731"/>
    <lineage>
        <taxon>Eukaryota</taxon>
        <taxon>Metazoa</taxon>
        <taxon>Cnidaria</taxon>
        <taxon>Anthozoa</taxon>
        <taxon>Hexacorallia</taxon>
        <taxon>Scleractinia</taxon>
        <taxon>Astrocoeniina</taxon>
        <taxon>Pocilloporidae</taxon>
        <taxon>Pocillopora</taxon>
    </lineage>
</organism>
<dbReference type="InterPro" id="IPR000504">
    <property type="entry name" value="RRM_dom"/>
</dbReference>
<dbReference type="InterPro" id="IPR012677">
    <property type="entry name" value="Nucleotide-bd_a/b_plait_sf"/>
</dbReference>
<dbReference type="PROSITE" id="PS50102">
    <property type="entry name" value="RRM"/>
    <property type="match status" value="1"/>
</dbReference>
<keyword evidence="1" id="KW-0694">RNA-binding</keyword>
<evidence type="ECO:0000259" key="2">
    <source>
        <dbReference type="PROSITE" id="PS50102"/>
    </source>
</evidence>
<accession>A0A3M6TRY2</accession>
<reference evidence="3 4" key="1">
    <citation type="journal article" date="2018" name="Sci. Rep.">
        <title>Comparative analysis of the Pocillopora damicornis genome highlights role of immune system in coral evolution.</title>
        <authorList>
            <person name="Cunning R."/>
            <person name="Bay R.A."/>
            <person name="Gillette P."/>
            <person name="Baker A.C."/>
            <person name="Traylor-Knowles N."/>
        </authorList>
    </citation>
    <scope>NUCLEOTIDE SEQUENCE [LARGE SCALE GENOMIC DNA]</scope>
    <source>
        <strain evidence="3">RSMAS</strain>
        <tissue evidence="3">Whole animal</tissue>
    </source>
</reference>
<gene>
    <name evidence="3" type="ORF">pdam_00002473</name>
</gene>
<evidence type="ECO:0000313" key="3">
    <source>
        <dbReference type="EMBL" id="RMX44152.1"/>
    </source>
</evidence>
<dbReference type="Pfam" id="PF23085">
    <property type="entry name" value="RRM_PARP14_3"/>
    <property type="match status" value="1"/>
</dbReference>
<evidence type="ECO:0000313" key="4">
    <source>
        <dbReference type="Proteomes" id="UP000275408"/>
    </source>
</evidence>
<keyword evidence="4" id="KW-1185">Reference proteome</keyword>
<protein>
    <recommendedName>
        <fullName evidence="2">RRM domain-containing protein</fullName>
    </recommendedName>
</protein>
<dbReference type="GO" id="GO:0003723">
    <property type="term" value="F:RNA binding"/>
    <property type="evidence" value="ECO:0007669"/>
    <property type="project" value="UniProtKB-UniRule"/>
</dbReference>
<sequence length="178" mass="19890">MENGKCDLEKDDIVVNKDNASRGIYVTGFPSNTTASELVIHFQKRKYGGGDIECLHITEERFAVIIFDDPSVAESVVKKRQVLSPDNVPLKVDSLSEKVKIETANAPEIFQRVTAWIHDEVLQNHTREEIKLALNKVKEETDIDFHDASISKSNGDILGNISINQSVDTAVTLKSTFY</sequence>
<dbReference type="SUPFAM" id="SSF54928">
    <property type="entry name" value="RNA-binding domain, RBD"/>
    <property type="match status" value="1"/>
</dbReference>
<dbReference type="Proteomes" id="UP000275408">
    <property type="component" value="Unassembled WGS sequence"/>
</dbReference>
<name>A0A3M6TRY2_POCDA</name>
<dbReference type="PANTHER" id="PTHR15225">
    <property type="entry name" value="INTERFERON-INDUCED PROTEIN 35/NMI N-MYC/STAT INTERACTING PROTEIN"/>
    <property type="match status" value="1"/>
</dbReference>
<dbReference type="Gene3D" id="3.30.70.330">
    <property type="match status" value="1"/>
</dbReference>
<dbReference type="PANTHER" id="PTHR15225:SF8">
    <property type="entry name" value="RNA-BINDING PROTEIN 43"/>
    <property type="match status" value="1"/>
</dbReference>
<evidence type="ECO:0000256" key="1">
    <source>
        <dbReference type="PROSITE-ProRule" id="PRU00176"/>
    </source>
</evidence>
<dbReference type="InterPro" id="IPR035979">
    <property type="entry name" value="RBD_domain_sf"/>
</dbReference>
<dbReference type="AlphaFoldDB" id="A0A3M6TRY2"/>